<name>A0A0W0WI43_9GAMM</name>
<evidence type="ECO:0000313" key="4">
    <source>
        <dbReference type="Proteomes" id="UP000054761"/>
    </source>
</evidence>
<dbReference type="PATRIC" id="fig|454.4.peg.561"/>
<dbReference type="SUPFAM" id="SSF51261">
    <property type="entry name" value="Duplicated hybrid motif"/>
    <property type="match status" value="1"/>
</dbReference>
<dbReference type="STRING" id="454.Lisr_0532"/>
<gene>
    <name evidence="3" type="ORF">Lisr_0532</name>
</gene>
<evidence type="ECO:0000256" key="1">
    <source>
        <dbReference type="SAM" id="Coils"/>
    </source>
</evidence>
<dbReference type="RefSeq" id="WP_082636470.1">
    <property type="nucleotide sequence ID" value="NZ_CAAAJA010000013.1"/>
</dbReference>
<accession>A0A0W0WI43</accession>
<dbReference type="PANTHER" id="PTHR21666">
    <property type="entry name" value="PEPTIDASE-RELATED"/>
    <property type="match status" value="1"/>
</dbReference>
<reference evidence="3 4" key="1">
    <citation type="submission" date="2015-11" db="EMBL/GenBank/DDBJ databases">
        <title>Genomic analysis of 38 Legionella species identifies large and diverse effector repertoires.</title>
        <authorList>
            <person name="Burstein D."/>
            <person name="Amaro F."/>
            <person name="Zusman T."/>
            <person name="Lifshitz Z."/>
            <person name="Cohen O."/>
            <person name="Gilbert J.A."/>
            <person name="Pupko T."/>
            <person name="Shuman H.A."/>
            <person name="Segal G."/>
        </authorList>
    </citation>
    <scope>NUCLEOTIDE SEQUENCE [LARGE SCALE GENOMIC DNA]</scope>
    <source>
        <strain evidence="3 4">Bercovier 4</strain>
    </source>
</reference>
<dbReference type="InterPro" id="IPR016047">
    <property type="entry name" value="M23ase_b-sheet_dom"/>
</dbReference>
<dbReference type="PANTHER" id="PTHR21666:SF270">
    <property type="entry name" value="MUREIN HYDROLASE ACTIVATOR ENVC"/>
    <property type="match status" value="1"/>
</dbReference>
<organism evidence="3 4">
    <name type="scientific">Legionella israelensis</name>
    <dbReference type="NCBI Taxonomy" id="454"/>
    <lineage>
        <taxon>Bacteria</taxon>
        <taxon>Pseudomonadati</taxon>
        <taxon>Pseudomonadota</taxon>
        <taxon>Gammaproteobacteria</taxon>
        <taxon>Legionellales</taxon>
        <taxon>Legionellaceae</taxon>
        <taxon>Legionella</taxon>
    </lineage>
</organism>
<evidence type="ECO:0000313" key="3">
    <source>
        <dbReference type="EMBL" id="KTD32013.1"/>
    </source>
</evidence>
<dbReference type="Gene3D" id="6.10.250.3150">
    <property type="match status" value="1"/>
</dbReference>
<sequence>MIKTTLFRSREYLICAIFFCLFINKPISGTSTLQAAPLPSSTRETQHRLKKLDAQIGALQQKLKQANNRREVLDKELAKTEKQISASILKQRQLQKEINDKEEKIKILQQQNHQLNQQLSTQQELLAKHVRSCYQIGEYQPLKWLLSQENPGSFSRVMSYYQYIIKSRKELIDEIETAHKQLTQTRHHLQEELSTKHQLQKQLNTQQQKLIETKKYHQSVIGALNNDIQKKQSRLKEFKRNKENLTHLLATLAKQSLRENHKPFHQMRRKMPYPVTIKPHTFKKMNQGVTFFAKEGTPVIAIYSGKVVFSNWLKGYGLLLIIDHGNGFMSLYAHNESLFKHKGEEVLQNEQIASVGHSGGIKENGLYFEIRHHGKAVSPLSWLS</sequence>
<evidence type="ECO:0000259" key="2">
    <source>
        <dbReference type="Pfam" id="PF01551"/>
    </source>
</evidence>
<keyword evidence="4" id="KW-1185">Reference proteome</keyword>
<dbReference type="EMBL" id="LNYH01000017">
    <property type="protein sequence ID" value="KTD32013.1"/>
    <property type="molecule type" value="Genomic_DNA"/>
</dbReference>
<dbReference type="InterPro" id="IPR050570">
    <property type="entry name" value="Cell_wall_metabolism_enzyme"/>
</dbReference>
<dbReference type="InterPro" id="IPR011055">
    <property type="entry name" value="Dup_hybrid_motif"/>
</dbReference>
<dbReference type="Pfam" id="PF01551">
    <property type="entry name" value="Peptidase_M23"/>
    <property type="match status" value="1"/>
</dbReference>
<dbReference type="GO" id="GO:0004222">
    <property type="term" value="F:metalloendopeptidase activity"/>
    <property type="evidence" value="ECO:0007669"/>
    <property type="project" value="TreeGrafter"/>
</dbReference>
<feature type="domain" description="M23ase beta-sheet core" evidence="2">
    <location>
        <begin position="285"/>
        <end position="379"/>
    </location>
</feature>
<dbReference type="CDD" id="cd12797">
    <property type="entry name" value="M23_peptidase"/>
    <property type="match status" value="1"/>
</dbReference>
<dbReference type="AlphaFoldDB" id="A0A0W0WI43"/>
<feature type="coiled-coil region" evidence="1">
    <location>
        <begin position="42"/>
        <end position="125"/>
    </location>
</feature>
<comment type="caution">
    <text evidence="3">The sequence shown here is derived from an EMBL/GenBank/DDBJ whole genome shotgun (WGS) entry which is preliminary data.</text>
</comment>
<proteinExistence type="predicted"/>
<dbReference type="OrthoDB" id="9784703at2"/>
<dbReference type="Gene3D" id="2.70.70.10">
    <property type="entry name" value="Glucose Permease (Domain IIA)"/>
    <property type="match status" value="1"/>
</dbReference>
<protein>
    <submittedName>
        <fullName evidence="3">Peptidase, M23 family</fullName>
    </submittedName>
</protein>
<keyword evidence="1" id="KW-0175">Coiled coil</keyword>
<dbReference type="Proteomes" id="UP000054761">
    <property type="component" value="Unassembled WGS sequence"/>
</dbReference>
<feature type="coiled-coil region" evidence="1">
    <location>
        <begin position="172"/>
        <end position="255"/>
    </location>
</feature>